<proteinExistence type="predicted"/>
<dbReference type="EMBL" id="MN740505">
    <property type="protein sequence ID" value="QHU30347.1"/>
    <property type="molecule type" value="Genomic_DNA"/>
</dbReference>
<sequence length="432" mass="45489">MQRQLETFNKLEDLSKTLFGSFNHIGGSNKVPEYNKVTAPNSQGAELIDSAKSIFNGSLKAIDSFIPNSIIADYFNPDLVNGEWSDIAPNLVNNINQSGELVSNAVKDPEVRKALKKAIAVYGEALKTVYGMAEPTVTELTDKFWLTINDIGVKSARGATNATIDTVAAAVAEIPVAGGLVDIFIAGGKWFNAIASGFIAPAITSSGDVTGKAIYTGRQGIAFGEKYGPELSESTSDLKNAISNVSNNTQQSTSSNTGASARSSKPSSSNVSERMNETNSVGNATGQGKAMMNQGIEQGKAMLSQGMSQGKAMLNQAKTSNYGKAAMATGDYGKQLGKTGLRSAKLGMAVADGNYLTAAKHSAGLGWDSAKLGYKGIGAVRAVNKASKGQKKGGHSTPFMFGGKKDKRKTLKAANTSSRVLRTIKRFTQKKR</sequence>
<feature type="compositionally biased region" description="Low complexity" evidence="1">
    <location>
        <begin position="245"/>
        <end position="272"/>
    </location>
</feature>
<reference evidence="2" key="1">
    <citation type="journal article" date="2020" name="Nature">
        <title>Giant virus diversity and host interactions through global metagenomics.</title>
        <authorList>
            <person name="Schulz F."/>
            <person name="Roux S."/>
            <person name="Paez-Espino D."/>
            <person name="Jungbluth S."/>
            <person name="Walsh D.A."/>
            <person name="Denef V.J."/>
            <person name="McMahon K.D."/>
            <person name="Konstantinidis K.T."/>
            <person name="Eloe-Fadrosh E.A."/>
            <person name="Kyrpides N.C."/>
            <person name="Woyke T."/>
        </authorList>
    </citation>
    <scope>NUCLEOTIDE SEQUENCE</scope>
    <source>
        <strain evidence="2">GVMAG-M-3300027833-11</strain>
    </source>
</reference>
<name>A0A6C0LIL6_9ZZZZ</name>
<feature type="compositionally biased region" description="Polar residues" evidence="1">
    <location>
        <begin position="277"/>
        <end position="286"/>
    </location>
</feature>
<evidence type="ECO:0000256" key="1">
    <source>
        <dbReference type="SAM" id="MobiDB-lite"/>
    </source>
</evidence>
<protein>
    <submittedName>
        <fullName evidence="2">Uncharacterized protein</fullName>
    </submittedName>
</protein>
<organism evidence="2">
    <name type="scientific">viral metagenome</name>
    <dbReference type="NCBI Taxonomy" id="1070528"/>
    <lineage>
        <taxon>unclassified sequences</taxon>
        <taxon>metagenomes</taxon>
        <taxon>organismal metagenomes</taxon>
    </lineage>
</organism>
<feature type="region of interest" description="Disordered" evidence="1">
    <location>
        <begin position="386"/>
        <end position="415"/>
    </location>
</feature>
<accession>A0A6C0LIL6</accession>
<dbReference type="AlphaFoldDB" id="A0A6C0LIL6"/>
<feature type="region of interest" description="Disordered" evidence="1">
    <location>
        <begin position="245"/>
        <end position="288"/>
    </location>
</feature>
<evidence type="ECO:0000313" key="2">
    <source>
        <dbReference type="EMBL" id="QHU30347.1"/>
    </source>
</evidence>